<dbReference type="Gene3D" id="3.40.50.2300">
    <property type="match status" value="1"/>
</dbReference>
<keyword evidence="2" id="KW-0067">ATP-binding</keyword>
<dbReference type="Pfam" id="PF10609">
    <property type="entry name" value="ParA"/>
    <property type="match status" value="1"/>
</dbReference>
<dbReference type="PANTHER" id="PTHR43384">
    <property type="entry name" value="SEPTUM SITE-DETERMINING PROTEIN MIND HOMOLOG, CHLOROPLASTIC-RELATED"/>
    <property type="match status" value="1"/>
</dbReference>
<dbReference type="SUPFAM" id="SSF52172">
    <property type="entry name" value="CheY-like"/>
    <property type="match status" value="1"/>
</dbReference>
<gene>
    <name evidence="6" type="ORF">JK635_07875</name>
</gene>
<protein>
    <submittedName>
        <fullName evidence="6">P-loop NTPase</fullName>
    </submittedName>
</protein>
<organism evidence="6 7">
    <name type="scientific">Neobacillus paridis</name>
    <dbReference type="NCBI Taxonomy" id="2803862"/>
    <lineage>
        <taxon>Bacteria</taxon>
        <taxon>Bacillati</taxon>
        <taxon>Bacillota</taxon>
        <taxon>Bacilli</taxon>
        <taxon>Bacillales</taxon>
        <taxon>Bacillaceae</taxon>
        <taxon>Neobacillus</taxon>
    </lineage>
</organism>
<feature type="domain" description="Response regulatory" evidence="5">
    <location>
        <begin position="6"/>
        <end position="122"/>
    </location>
</feature>
<dbReference type="Proteomes" id="UP000623967">
    <property type="component" value="Unassembled WGS sequence"/>
</dbReference>
<proteinExistence type="predicted"/>
<dbReference type="InterPro" id="IPR050625">
    <property type="entry name" value="ParA/MinD_ATPase"/>
</dbReference>
<dbReference type="InterPro" id="IPR011006">
    <property type="entry name" value="CheY-like_superfamily"/>
</dbReference>
<dbReference type="RefSeq" id="WP_202653407.1">
    <property type="nucleotide sequence ID" value="NZ_JAESWB010000134.1"/>
</dbReference>
<dbReference type="InterPro" id="IPR027417">
    <property type="entry name" value="P-loop_NTPase"/>
</dbReference>
<name>A0ABS1TLS6_9BACI</name>
<evidence type="ECO:0000256" key="1">
    <source>
        <dbReference type="ARBA" id="ARBA00022741"/>
    </source>
</evidence>
<evidence type="ECO:0000256" key="2">
    <source>
        <dbReference type="ARBA" id="ARBA00022840"/>
    </source>
</evidence>
<dbReference type="PANTHER" id="PTHR43384:SF6">
    <property type="entry name" value="SEPTUM SITE-DETERMINING PROTEIN MIND HOMOLOG, CHLOROPLASTIC"/>
    <property type="match status" value="1"/>
</dbReference>
<dbReference type="Pfam" id="PF00072">
    <property type="entry name" value="Response_reg"/>
    <property type="match status" value="1"/>
</dbReference>
<evidence type="ECO:0000256" key="4">
    <source>
        <dbReference type="SAM" id="MobiDB-lite"/>
    </source>
</evidence>
<evidence type="ECO:0000256" key="3">
    <source>
        <dbReference type="PROSITE-ProRule" id="PRU00169"/>
    </source>
</evidence>
<accession>A0ABS1TLS6</accession>
<dbReference type="SMART" id="SM00448">
    <property type="entry name" value="REC"/>
    <property type="match status" value="1"/>
</dbReference>
<comment type="caution">
    <text evidence="6">The sequence shown here is derived from an EMBL/GenBank/DDBJ whole genome shotgun (WGS) entry which is preliminary data.</text>
</comment>
<dbReference type="EMBL" id="JAESWB010000134">
    <property type="protein sequence ID" value="MBL4952128.1"/>
    <property type="molecule type" value="Genomic_DNA"/>
</dbReference>
<evidence type="ECO:0000313" key="6">
    <source>
        <dbReference type="EMBL" id="MBL4952128.1"/>
    </source>
</evidence>
<dbReference type="PROSITE" id="PS50110">
    <property type="entry name" value="RESPONSE_REGULATORY"/>
    <property type="match status" value="1"/>
</dbReference>
<sequence length="555" mass="61259">MNSKIHILLVDEDFHWTEDLHRVFALEPSLKLIGTSDTMSDGLQKMEMMKPDLIIVNMELPDGDGASFIQQAKKTNPNLIFVAEINNNDPVLYQQAQRAGAHSVLSKSSVTTGEIIQIVRKVFEEARGQRISQQTSKVQTPQINPDQPQPIPQPYQQGNMLGGMPMNQERPQGFPQQPFFTPQGGGFQQGYQGGQPNGYPYQPSPFPPQQGYGQASQGLGQNPYQGFPQGASTSGEPPYPTQSFPQHQGMAPFSPANQKQPQVTTSAARIRTSVIAINSPKGGVGKSSFSKELACAFALAKIPTAPGLPPERLKVCLVDMDLDYGNIASMLRLNPIPNISSWADDINDKLRKGGEKQKLLYAPDQFMPYLLTHAETGLKVLAAPVLPTQALDITERVVEIIIDSLKNYFDIVILDTGNNTRDYTLVAIEKSQKTIVVSTAEVPTVRNVQALLETLEAIHFPMDKLYLALNDVSKRNDLSVNDIVRTLDMTLLGVIPEDPRVRQANNNGEALVMGKDTEYTNAIRKIGHQLVPVFATKRKMQTKKKANLFGFLMKK</sequence>
<keyword evidence="7" id="KW-1185">Reference proteome</keyword>
<dbReference type="Gene3D" id="3.40.50.300">
    <property type="entry name" value="P-loop containing nucleotide triphosphate hydrolases"/>
    <property type="match status" value="1"/>
</dbReference>
<dbReference type="SUPFAM" id="SSF52540">
    <property type="entry name" value="P-loop containing nucleoside triphosphate hydrolases"/>
    <property type="match status" value="1"/>
</dbReference>
<evidence type="ECO:0000313" key="7">
    <source>
        <dbReference type="Proteomes" id="UP000623967"/>
    </source>
</evidence>
<dbReference type="InterPro" id="IPR001789">
    <property type="entry name" value="Sig_transdc_resp-reg_receiver"/>
</dbReference>
<comment type="caution">
    <text evidence="3">Lacks conserved residue(s) required for the propagation of feature annotation.</text>
</comment>
<dbReference type="InterPro" id="IPR033756">
    <property type="entry name" value="YlxH/NBP35"/>
</dbReference>
<reference evidence="6 7" key="1">
    <citation type="submission" date="2021-01" db="EMBL/GenBank/DDBJ databases">
        <title>Genome public.</title>
        <authorList>
            <person name="Liu C."/>
            <person name="Sun Q."/>
        </authorList>
    </citation>
    <scope>NUCLEOTIDE SEQUENCE [LARGE SCALE GENOMIC DNA]</scope>
    <source>
        <strain evidence="6 7">YIM B02564</strain>
    </source>
</reference>
<feature type="region of interest" description="Disordered" evidence="4">
    <location>
        <begin position="130"/>
        <end position="151"/>
    </location>
</feature>
<evidence type="ECO:0000259" key="5">
    <source>
        <dbReference type="PROSITE" id="PS50110"/>
    </source>
</evidence>
<keyword evidence="1" id="KW-0547">Nucleotide-binding</keyword>